<proteinExistence type="predicted"/>
<dbReference type="Pfam" id="PF14033">
    <property type="entry name" value="DUF4246"/>
    <property type="match status" value="1"/>
</dbReference>
<feature type="region of interest" description="Disordered" evidence="1">
    <location>
        <begin position="327"/>
        <end position="388"/>
    </location>
</feature>
<dbReference type="PANTHER" id="PTHR33119">
    <property type="entry name" value="IFI3P"/>
    <property type="match status" value="1"/>
</dbReference>
<feature type="compositionally biased region" description="Basic and acidic residues" evidence="1">
    <location>
        <begin position="378"/>
        <end position="388"/>
    </location>
</feature>
<dbReference type="InterPro" id="IPR025340">
    <property type="entry name" value="DUF4246"/>
</dbReference>
<feature type="domain" description="DUF4246" evidence="3">
    <location>
        <begin position="15"/>
        <end position="78"/>
    </location>
</feature>
<dbReference type="InterPro" id="IPR049207">
    <property type="entry name" value="DUF4246_N"/>
</dbReference>
<dbReference type="Pfam" id="PF21666">
    <property type="entry name" value="DUF4246_N"/>
    <property type="match status" value="1"/>
</dbReference>
<evidence type="ECO:0000313" key="5">
    <source>
        <dbReference type="Proteomes" id="UP000325902"/>
    </source>
</evidence>
<dbReference type="PANTHER" id="PTHR33119:SF1">
    <property type="entry name" value="FE2OG DIOXYGENASE DOMAIN-CONTAINING PROTEIN"/>
    <property type="match status" value="1"/>
</dbReference>
<evidence type="ECO:0000259" key="2">
    <source>
        <dbReference type="Pfam" id="PF14033"/>
    </source>
</evidence>
<dbReference type="OrthoDB" id="415532at2759"/>
<evidence type="ECO:0000256" key="1">
    <source>
        <dbReference type="SAM" id="MobiDB-lite"/>
    </source>
</evidence>
<reference evidence="4 5" key="1">
    <citation type="journal article" date="2019" name="Sci. Rep.">
        <title>A multi-omics analysis of the grapevine pathogen Lasiodiplodia theobromae reveals that temperature affects the expression of virulence- and pathogenicity-related genes.</title>
        <authorList>
            <person name="Felix C."/>
            <person name="Meneses R."/>
            <person name="Goncalves M.F.M."/>
            <person name="Tilleman L."/>
            <person name="Duarte A.S."/>
            <person name="Jorrin-Novo J.V."/>
            <person name="Van de Peer Y."/>
            <person name="Deforce D."/>
            <person name="Van Nieuwerburgh F."/>
            <person name="Esteves A.C."/>
            <person name="Alves A."/>
        </authorList>
    </citation>
    <scope>NUCLEOTIDE SEQUENCE [LARGE SCALE GENOMIC DNA]</scope>
    <source>
        <strain evidence="4 5">LA-SOL3</strain>
    </source>
</reference>
<organism evidence="4 5">
    <name type="scientific">Lasiodiplodia theobromae</name>
    <dbReference type="NCBI Taxonomy" id="45133"/>
    <lineage>
        <taxon>Eukaryota</taxon>
        <taxon>Fungi</taxon>
        <taxon>Dikarya</taxon>
        <taxon>Ascomycota</taxon>
        <taxon>Pezizomycotina</taxon>
        <taxon>Dothideomycetes</taxon>
        <taxon>Dothideomycetes incertae sedis</taxon>
        <taxon>Botryosphaeriales</taxon>
        <taxon>Botryosphaeriaceae</taxon>
        <taxon>Lasiodiplodia</taxon>
    </lineage>
</organism>
<keyword evidence="5" id="KW-1185">Reference proteome</keyword>
<evidence type="ECO:0000259" key="3">
    <source>
        <dbReference type="Pfam" id="PF21666"/>
    </source>
</evidence>
<evidence type="ECO:0000313" key="4">
    <source>
        <dbReference type="EMBL" id="KAB2570330.1"/>
    </source>
</evidence>
<dbReference type="AlphaFoldDB" id="A0A5N5CY94"/>
<feature type="compositionally biased region" description="Acidic residues" evidence="1">
    <location>
        <begin position="331"/>
        <end position="377"/>
    </location>
</feature>
<protein>
    <submittedName>
        <fullName evidence="4">Uncharacterized protein</fullName>
    </submittedName>
</protein>
<gene>
    <name evidence="4" type="ORF">DBV05_g11004</name>
</gene>
<dbReference type="InterPro" id="IPR049192">
    <property type="entry name" value="DUF4246_C"/>
</dbReference>
<dbReference type="EMBL" id="VCHE01000141">
    <property type="protein sequence ID" value="KAB2570330.1"/>
    <property type="molecule type" value="Genomic_DNA"/>
</dbReference>
<comment type="caution">
    <text evidence="4">The sequence shown here is derived from an EMBL/GenBank/DDBJ whole genome shotgun (WGS) entry which is preliminary data.</text>
</comment>
<dbReference type="Proteomes" id="UP000325902">
    <property type="component" value="Unassembled WGS sequence"/>
</dbReference>
<accession>A0A5N5CY94</accession>
<sequence>MDNNTTTTAKRLQRPGFGLPICSQPDQDTFPSAVLGWSPDPATEREHGMLAVMDALTDKPDWECKVFDDAIVARWRAEAVYEPPPLRSWSHVTHTTRQGFNDAMFDFCIAELRDKAPIYASKRFVRVLDTGAAVAKSDVLVPGSLRQELVRTVAELLEDGVPEAKKDWHPRSDEQVLDLVHPSLFPLVYGRSKILGDGHTLGLDDCLAEAGCGETVPREWIEQVWGSQNKVCRYWNRPLWSNHFQWLPCEVAFTEEGKTRIASYVNNLHPVRQRALYPLIERVMDAAMPLWEEVLGYTAEHHEAESYQRVALDDPYYTYHDIAHELSLGWDPDDDDEEDEEDEGDEEDEEGESNEDDEDDEEYEEIEDDRDEEDDGNEAEKPKDRKLTRLEKMDSVRTIILPSPKPYDEDNSKHTSKEFKVDLRQKFASEGLQVIVKLANIHLKPEKPTYRGGSWHVEGMQNEWICATAIYYYDCDNVTDSYLGFRQGVDTEYITEKQEWQFDWGGLEYIYGFRQEQPSVQDVGHVLTKQGRLVAFPNVFQHRVEPFSLQDRSRPGHRKILALFLVDPHQRIISTANVPPQRNDWWAEEIANGRVGELPAELTEMITMNVDDWPMGMDEAKDLREELMIERTATEAKFDDQVFEKLNFCEH</sequence>
<feature type="domain" description="DUF4246" evidence="2">
    <location>
        <begin position="103"/>
        <end position="589"/>
    </location>
</feature>
<name>A0A5N5CY94_9PEZI</name>